<feature type="transmembrane region" description="Helical" evidence="6">
    <location>
        <begin position="386"/>
        <end position="403"/>
    </location>
</feature>
<feature type="transmembrane region" description="Helical" evidence="6">
    <location>
        <begin position="479"/>
        <end position="498"/>
    </location>
</feature>
<feature type="transmembrane region" description="Helical" evidence="6">
    <location>
        <begin position="15"/>
        <end position="35"/>
    </location>
</feature>
<feature type="transmembrane region" description="Helical" evidence="6">
    <location>
        <begin position="253"/>
        <end position="272"/>
    </location>
</feature>
<dbReference type="Pfam" id="PF03169">
    <property type="entry name" value="OPT"/>
    <property type="match status" value="1"/>
</dbReference>
<gene>
    <name evidence="7" type="ORF">DAY19_08310</name>
</gene>
<feature type="transmembrane region" description="Helical" evidence="6">
    <location>
        <begin position="65"/>
        <end position="95"/>
    </location>
</feature>
<dbReference type="EMBL" id="QDKL01000002">
    <property type="protein sequence ID" value="RZF21682.1"/>
    <property type="molecule type" value="Genomic_DNA"/>
</dbReference>
<evidence type="ECO:0000256" key="2">
    <source>
        <dbReference type="ARBA" id="ARBA00022448"/>
    </source>
</evidence>
<name>A0ABY0IK40_9BACT</name>
<feature type="transmembrane region" description="Helical" evidence="6">
    <location>
        <begin position="163"/>
        <end position="180"/>
    </location>
</feature>
<feature type="transmembrane region" description="Helical" evidence="6">
    <location>
        <begin position="363"/>
        <end position="380"/>
    </location>
</feature>
<evidence type="ECO:0008006" key="9">
    <source>
        <dbReference type="Google" id="ProtNLM"/>
    </source>
</evidence>
<feature type="transmembrane region" description="Helical" evidence="6">
    <location>
        <begin position="107"/>
        <end position="128"/>
    </location>
</feature>
<feature type="transmembrane region" description="Helical" evidence="6">
    <location>
        <begin position="42"/>
        <end position="59"/>
    </location>
</feature>
<dbReference type="Proteomes" id="UP000443582">
    <property type="component" value="Unassembled WGS sequence"/>
</dbReference>
<evidence type="ECO:0000256" key="1">
    <source>
        <dbReference type="ARBA" id="ARBA00004141"/>
    </source>
</evidence>
<organism evidence="7 8">
    <name type="scientific">Halobacteriovorax vibrionivorans</name>
    <dbReference type="NCBI Taxonomy" id="2152716"/>
    <lineage>
        <taxon>Bacteria</taxon>
        <taxon>Pseudomonadati</taxon>
        <taxon>Bdellovibrionota</taxon>
        <taxon>Bacteriovoracia</taxon>
        <taxon>Bacteriovoracales</taxon>
        <taxon>Halobacteriovoraceae</taxon>
        <taxon>Halobacteriovorax</taxon>
    </lineage>
</organism>
<feature type="transmembrane region" description="Helical" evidence="6">
    <location>
        <begin position="547"/>
        <end position="570"/>
    </location>
</feature>
<evidence type="ECO:0000313" key="8">
    <source>
        <dbReference type="Proteomes" id="UP000443582"/>
    </source>
</evidence>
<feature type="transmembrane region" description="Helical" evidence="6">
    <location>
        <begin position="582"/>
        <end position="603"/>
    </location>
</feature>
<proteinExistence type="predicted"/>
<dbReference type="PANTHER" id="PTHR31645:SF0">
    <property type="entry name" value="OLIGOPEPTIDE TRANSPORTER YGL114W-RELATED"/>
    <property type="match status" value="1"/>
</dbReference>
<evidence type="ECO:0000256" key="3">
    <source>
        <dbReference type="ARBA" id="ARBA00022692"/>
    </source>
</evidence>
<accession>A0ABY0IK40</accession>
<feature type="transmembrane region" description="Helical" evidence="6">
    <location>
        <begin position="329"/>
        <end position="351"/>
    </location>
</feature>
<feature type="transmembrane region" description="Helical" evidence="6">
    <location>
        <begin position="424"/>
        <end position="444"/>
    </location>
</feature>
<evidence type="ECO:0000256" key="4">
    <source>
        <dbReference type="ARBA" id="ARBA00022989"/>
    </source>
</evidence>
<dbReference type="InterPro" id="IPR004813">
    <property type="entry name" value="OPT"/>
</dbReference>
<keyword evidence="4 6" id="KW-1133">Transmembrane helix</keyword>
<feature type="transmembrane region" description="Helical" evidence="6">
    <location>
        <begin position="504"/>
        <end position="527"/>
    </location>
</feature>
<evidence type="ECO:0000256" key="6">
    <source>
        <dbReference type="SAM" id="Phobius"/>
    </source>
</evidence>
<feature type="transmembrane region" description="Helical" evidence="6">
    <location>
        <begin position="211"/>
        <end position="233"/>
    </location>
</feature>
<dbReference type="InterPro" id="IPR045035">
    <property type="entry name" value="YSL-like"/>
</dbReference>
<reference evidence="8" key="1">
    <citation type="journal article" date="2019" name="Int. J. Syst. Evol. Microbiol.">
        <title>Halobacteriovorax valvorus sp. nov., a novel prokaryotic predator isolated from coastal seawater of China.</title>
        <authorList>
            <person name="Chen M.-X."/>
        </authorList>
    </citation>
    <scope>NUCLEOTIDE SEQUENCE [LARGE SCALE GENOMIC DNA]</scope>
    <source>
        <strain evidence="8">BL9</strain>
    </source>
</reference>
<keyword evidence="5 6" id="KW-0472">Membrane</keyword>
<protein>
    <recommendedName>
        <fullName evidence="9">Oligopeptide transporter, OPT family</fullName>
    </recommendedName>
</protein>
<comment type="subcellular location">
    <subcellularLocation>
        <location evidence="1">Membrane</location>
        <topology evidence="1">Multi-pass membrane protein</topology>
    </subcellularLocation>
</comment>
<dbReference type="RefSeq" id="WP_115361308.1">
    <property type="nucleotide sequence ID" value="NZ_QDKL01000002.1"/>
</dbReference>
<evidence type="ECO:0000313" key="7">
    <source>
        <dbReference type="EMBL" id="RZF21682.1"/>
    </source>
</evidence>
<evidence type="ECO:0000256" key="5">
    <source>
        <dbReference type="ARBA" id="ARBA00023136"/>
    </source>
</evidence>
<keyword evidence="2" id="KW-0813">Transport</keyword>
<dbReference type="PANTHER" id="PTHR31645">
    <property type="entry name" value="OLIGOPEPTIDE TRANSPORTER YGL114W-RELATED"/>
    <property type="match status" value="1"/>
</dbReference>
<sequence length="610" mass="63068">MSNVLEPSLKSKKAGIAFGFVISFVLGAAFVFSALKAGITPGISPLVVLFGWVAMGAFFKKDMKGFLAMAQVTGSAGVAVTAGVAFVAPIIQILAAELGEPVPPVDILSLILSSAAGCFLGWGFVGLATERFLTDPKLPAPEAVACDRLIQTAADNPQARPPLMLSLVPGLLFGFVMAFLSQIKVLKASIYDLKFTLSGVETKLPLPINPLYFGIGALLTVPTAVLIFFGGLLNAVVKGMSAAQGMPGTTFRWVGGAAMVVAVVYSLIAYIIEGRKTRNALADKEADYNAEQLEIPDDRRKQLLGSIVFGAILLLAMMIYSGATIVGLVALGIVALLLIFFLSGLGALLSLQVGSSASPVSGTVFMGMLVLSLVGLAIGLEGIQGVYFLVPIIVAACVAICASNDSSQDYKTMQFNGLKVSSSFVGQIVGLLGGAISVPLAVYVAHETGTLGSEALPAPQAAFFATVLKSLFIQSDIPLMPVLAGTGLGLVAVTVEIIGKRKGIILSSLAFAVGIYLPSYIGTGILLGSLARLSGTKSVTKITHRGILTAAGLITGDALFALLFGILAIAGMEIAGVEGFNYQTSLSVLFFVGLLLTTAINYAKTSAIEK</sequence>
<keyword evidence="8" id="KW-1185">Reference proteome</keyword>
<feature type="transmembrane region" description="Helical" evidence="6">
    <location>
        <begin position="303"/>
        <end position="323"/>
    </location>
</feature>
<keyword evidence="3 6" id="KW-0812">Transmembrane</keyword>
<comment type="caution">
    <text evidence="7">The sequence shown here is derived from an EMBL/GenBank/DDBJ whole genome shotgun (WGS) entry which is preliminary data.</text>
</comment>